<reference evidence="1 2" key="1">
    <citation type="submission" date="2012-10" db="EMBL/GenBank/DDBJ databases">
        <authorList>
            <person name="Harkins D.M."/>
            <person name="Durkin A.S."/>
            <person name="Brinkac L.M."/>
            <person name="Haft D.H."/>
            <person name="Selengut J.D."/>
            <person name="Sanka R."/>
            <person name="DePew J."/>
            <person name="Purushe J."/>
            <person name="Chanthongthip A."/>
            <person name="Lattana O."/>
            <person name="Phetsouvanh R."/>
            <person name="Newton P.N."/>
            <person name="Vinetz J.M."/>
            <person name="Sutton G.G."/>
            <person name="Nierman W.C."/>
            <person name="Fouts D.E."/>
        </authorList>
    </citation>
    <scope>NUCLEOTIDE SEQUENCE [LARGE SCALE GENOMIC DNA]</scope>
    <source>
        <strain evidence="1 2">UI 12758</strain>
    </source>
</reference>
<organism evidence="1 2">
    <name type="scientific">Leptospira interrogans str. UI 12758</name>
    <dbReference type="NCBI Taxonomy" id="1049938"/>
    <lineage>
        <taxon>Bacteria</taxon>
        <taxon>Pseudomonadati</taxon>
        <taxon>Spirochaetota</taxon>
        <taxon>Spirochaetia</taxon>
        <taxon>Leptospirales</taxon>
        <taxon>Leptospiraceae</taxon>
        <taxon>Leptospira</taxon>
    </lineage>
</organism>
<dbReference type="AlphaFoldDB" id="A0A0E2D5T3"/>
<proteinExistence type="predicted"/>
<gene>
    <name evidence="1" type="ORF">LEP1GSC105_3849</name>
</gene>
<dbReference type="Gene3D" id="2.130.10.10">
    <property type="entry name" value="YVTN repeat-like/Quinoprotein amine dehydrogenase"/>
    <property type="match status" value="1"/>
</dbReference>
<dbReference type="RefSeq" id="WP_000600068.1">
    <property type="nucleotide sequence ID" value="NZ_AHNR02000040.1"/>
</dbReference>
<sequence>MILFKILTSEISKYISFRNGYKKQKGFNFANQMKLKYIFPILLILFFFSCEKENKISSADYFMMAWCMSPADAPSKPITANEIKIFSSGSIAALYQSQEFYESNSKSDMTLVWSEDGRNFSNRTPTYVVSGQYNFHYFIKSESEIYAVNHNKVNYKTLNGGKDWAPMKYESTALGIFDLGPQNTGSYHWIRFLDSQKGIRIGTKEDTNFKNIPFLDRTVNGGESWERSALPQDLRMLDLFYNSIQEILYISYGLTYSNSVIYHSNDAGNSFHSTGPSASYDSRFYFLDSLNGWVNSNSLIHTVDGGNIWTTVPNNLTGGTFQKVKFLNPTLGYAFYGPTQSYKLYKTVDGGANWVLIPLPFALGGIDGTFDVGAGKIVIAYQEKLYGSTDEFITFDVMDPGLKKVMTSYSNTVGNPACVLYSF</sequence>
<evidence type="ECO:0000313" key="2">
    <source>
        <dbReference type="Proteomes" id="UP000001340"/>
    </source>
</evidence>
<protein>
    <submittedName>
        <fullName evidence="1">Uncharacterized protein</fullName>
    </submittedName>
</protein>
<dbReference type="Proteomes" id="UP000001340">
    <property type="component" value="Unassembled WGS sequence"/>
</dbReference>
<name>A0A0E2D5T3_LEPIR</name>
<dbReference type="EMBL" id="AHNR02000040">
    <property type="protein sequence ID" value="EKR54914.1"/>
    <property type="molecule type" value="Genomic_DNA"/>
</dbReference>
<dbReference type="InterPro" id="IPR015943">
    <property type="entry name" value="WD40/YVTN_repeat-like_dom_sf"/>
</dbReference>
<comment type="caution">
    <text evidence="1">The sequence shown here is derived from an EMBL/GenBank/DDBJ whole genome shotgun (WGS) entry which is preliminary data.</text>
</comment>
<evidence type="ECO:0000313" key="1">
    <source>
        <dbReference type="EMBL" id="EKR54914.1"/>
    </source>
</evidence>
<accession>A0A0E2D5T3</accession>
<dbReference type="SUPFAM" id="SSF110296">
    <property type="entry name" value="Oligoxyloglucan reducing end-specific cellobiohydrolase"/>
    <property type="match status" value="1"/>
</dbReference>